<proteinExistence type="predicted"/>
<dbReference type="EMBL" id="BART01014886">
    <property type="protein sequence ID" value="GAG78162.1"/>
    <property type="molecule type" value="Genomic_DNA"/>
</dbReference>
<protein>
    <submittedName>
        <fullName evidence="1">Uncharacterized protein</fullName>
    </submittedName>
</protein>
<name>X1BA53_9ZZZZ</name>
<sequence>MSDKGDKKRITLFLTQVYLDALDHLVDEGMYMEYQ</sequence>
<accession>X1BA53</accession>
<gene>
    <name evidence="1" type="ORF">S01H4_29287</name>
</gene>
<comment type="caution">
    <text evidence="1">The sequence shown here is derived from an EMBL/GenBank/DDBJ whole genome shotgun (WGS) entry which is preliminary data.</text>
</comment>
<feature type="non-terminal residue" evidence="1">
    <location>
        <position position="35"/>
    </location>
</feature>
<dbReference type="AlphaFoldDB" id="X1BA53"/>
<evidence type="ECO:0000313" key="1">
    <source>
        <dbReference type="EMBL" id="GAG78162.1"/>
    </source>
</evidence>
<organism evidence="1">
    <name type="scientific">marine sediment metagenome</name>
    <dbReference type="NCBI Taxonomy" id="412755"/>
    <lineage>
        <taxon>unclassified sequences</taxon>
        <taxon>metagenomes</taxon>
        <taxon>ecological metagenomes</taxon>
    </lineage>
</organism>
<reference evidence="1" key="1">
    <citation type="journal article" date="2014" name="Front. Microbiol.">
        <title>High frequency of phylogenetically diverse reductive dehalogenase-homologous genes in deep subseafloor sedimentary metagenomes.</title>
        <authorList>
            <person name="Kawai M."/>
            <person name="Futagami T."/>
            <person name="Toyoda A."/>
            <person name="Takaki Y."/>
            <person name="Nishi S."/>
            <person name="Hori S."/>
            <person name="Arai W."/>
            <person name="Tsubouchi T."/>
            <person name="Morono Y."/>
            <person name="Uchiyama I."/>
            <person name="Ito T."/>
            <person name="Fujiyama A."/>
            <person name="Inagaki F."/>
            <person name="Takami H."/>
        </authorList>
    </citation>
    <scope>NUCLEOTIDE SEQUENCE</scope>
    <source>
        <strain evidence="1">Expedition CK06-06</strain>
    </source>
</reference>